<dbReference type="EMBL" id="JABBWD010000117">
    <property type="protein sequence ID" value="KAG1764876.1"/>
    <property type="molecule type" value="Genomic_DNA"/>
</dbReference>
<name>A0A9P6ZG84_9AGAM</name>
<evidence type="ECO:0000313" key="3">
    <source>
        <dbReference type="Proteomes" id="UP000714275"/>
    </source>
</evidence>
<keyword evidence="1" id="KW-0812">Transmembrane</keyword>
<dbReference type="OrthoDB" id="2627868at2759"/>
<dbReference type="Proteomes" id="UP000714275">
    <property type="component" value="Unassembled WGS sequence"/>
</dbReference>
<keyword evidence="3" id="KW-1185">Reference proteome</keyword>
<comment type="caution">
    <text evidence="2">The sequence shown here is derived from an EMBL/GenBank/DDBJ whole genome shotgun (WGS) entry which is preliminary data.</text>
</comment>
<evidence type="ECO:0000313" key="2">
    <source>
        <dbReference type="EMBL" id="KAG1764876.1"/>
    </source>
</evidence>
<keyword evidence="1" id="KW-1133">Transmembrane helix</keyword>
<reference evidence="2" key="1">
    <citation type="journal article" date="2020" name="New Phytol.">
        <title>Comparative genomics reveals dynamic genome evolution in host specialist ectomycorrhizal fungi.</title>
        <authorList>
            <person name="Lofgren L.A."/>
            <person name="Nguyen N.H."/>
            <person name="Vilgalys R."/>
            <person name="Ruytinx J."/>
            <person name="Liao H.L."/>
            <person name="Branco S."/>
            <person name="Kuo A."/>
            <person name="LaButti K."/>
            <person name="Lipzen A."/>
            <person name="Andreopoulos W."/>
            <person name="Pangilinan J."/>
            <person name="Riley R."/>
            <person name="Hundley H."/>
            <person name="Na H."/>
            <person name="Barry K."/>
            <person name="Grigoriev I.V."/>
            <person name="Stajich J.E."/>
            <person name="Kennedy P.G."/>
        </authorList>
    </citation>
    <scope>NUCLEOTIDE SEQUENCE</scope>
    <source>
        <strain evidence="2">DOB743</strain>
    </source>
</reference>
<accession>A0A9P6ZG84</accession>
<feature type="transmembrane region" description="Helical" evidence="1">
    <location>
        <begin position="42"/>
        <end position="61"/>
    </location>
</feature>
<keyword evidence="1" id="KW-0472">Membrane</keyword>
<evidence type="ECO:0000256" key="1">
    <source>
        <dbReference type="SAM" id="Phobius"/>
    </source>
</evidence>
<sequence>MKLDGLEHFHLRTLLQAFLVFLQIALLLFSVSLCIKTWTERVMVSGFMICGTASGIVFYLWTTVVSVRFPDSPFWTPGSKPAGAIGKIFTGSTSPPDISDKSSAIRWIIETSTNPEYVEAAAAMVPLAQWSRDLDASAVYKRLRDNFGACCKNQALYVKYGKAMAHLCSQSVEIDPRLLSKFGWDYWGGRSRFIRDAFMAGRDAYRQMTQEDDASHRANVRTALRTMIVHGLDQRLSLPDSEELTWNGVLQWSHSSGEKPNREEFDWLVDYLADNVDDDHESEGDALLALSAMHGLWSSAKQPSFINALIRCMDEDKPSRVRHAALRLVSDTQGELAAITDDSMPQGVNATLMDSLSRALFTAVCPNPEANYNNECDAPFHEERDRRYISLIFSLAKYGGWRQRLIHDGHLQRCVDLVDQVNKRESHYLESYLPAFYLPAIIGRINPIGEDPTLSPALSQLIEKTWRARIYKNDDNYVDAIPALVTATKLNFQPEVWLAKEARGALEYFQEEQATLVTNGVAQATVNAALSSLEDFHEKLQSAIRLGHRNIMMS</sequence>
<gene>
    <name evidence="2" type="ORF">EV702DRAFT_1153116</name>
</gene>
<organism evidence="2 3">
    <name type="scientific">Suillus placidus</name>
    <dbReference type="NCBI Taxonomy" id="48579"/>
    <lineage>
        <taxon>Eukaryota</taxon>
        <taxon>Fungi</taxon>
        <taxon>Dikarya</taxon>
        <taxon>Basidiomycota</taxon>
        <taxon>Agaricomycotina</taxon>
        <taxon>Agaricomycetes</taxon>
        <taxon>Agaricomycetidae</taxon>
        <taxon>Boletales</taxon>
        <taxon>Suillineae</taxon>
        <taxon>Suillaceae</taxon>
        <taxon>Suillus</taxon>
    </lineage>
</organism>
<proteinExistence type="predicted"/>
<feature type="transmembrane region" description="Helical" evidence="1">
    <location>
        <begin position="14"/>
        <end position="35"/>
    </location>
</feature>
<dbReference type="AlphaFoldDB" id="A0A9P6ZG84"/>
<protein>
    <submittedName>
        <fullName evidence="2">Uncharacterized protein</fullName>
    </submittedName>
</protein>